<sequence>MWDRLPQALKNQVIQHIGFDKTTLTAASLGLGKPSVRACQQGLFTNLRFNVNDSIEGRLNGAKEFLRSRSDLSTAVKNLVIACEEDPWDFQRGKFLGMSRDLVGYMRLQGLEIWSYIQTGPMGLNFDNDRLVALLKLAVERGVKEFTIVGCAFTLPMWYRCLSVWDNLELLSVARCSTIEGEELEFVRMERSLSVHRDFVLEVYSCDNLAMEGVALALTNVYREGRWGGSIQVIDDSESGSQEELKALLHCFGFTQFVWTGFTDGVY</sequence>
<reference evidence="1 2" key="1">
    <citation type="submission" date="2024-01" db="EMBL/GenBank/DDBJ databases">
        <title>A draft genome for the cacao thread blight pathogen Marasmiellus scandens.</title>
        <authorList>
            <person name="Baruah I.K."/>
            <person name="Leung J."/>
            <person name="Bukari Y."/>
            <person name="Amoako-Attah I."/>
            <person name="Meinhardt L.W."/>
            <person name="Bailey B.A."/>
            <person name="Cohen S.P."/>
        </authorList>
    </citation>
    <scope>NUCLEOTIDE SEQUENCE [LARGE SCALE GENOMIC DNA]</scope>
    <source>
        <strain evidence="1 2">GH-19</strain>
    </source>
</reference>
<comment type="caution">
    <text evidence="1">The sequence shown here is derived from an EMBL/GenBank/DDBJ whole genome shotgun (WGS) entry which is preliminary data.</text>
</comment>
<organism evidence="1 2">
    <name type="scientific">Marasmiellus scandens</name>
    <dbReference type="NCBI Taxonomy" id="2682957"/>
    <lineage>
        <taxon>Eukaryota</taxon>
        <taxon>Fungi</taxon>
        <taxon>Dikarya</taxon>
        <taxon>Basidiomycota</taxon>
        <taxon>Agaricomycotina</taxon>
        <taxon>Agaricomycetes</taxon>
        <taxon>Agaricomycetidae</taxon>
        <taxon>Agaricales</taxon>
        <taxon>Marasmiineae</taxon>
        <taxon>Omphalotaceae</taxon>
        <taxon>Marasmiellus</taxon>
    </lineage>
</organism>
<evidence type="ECO:0000313" key="1">
    <source>
        <dbReference type="EMBL" id="KAK7447783.1"/>
    </source>
</evidence>
<name>A0ABR1J2D1_9AGAR</name>
<dbReference type="EMBL" id="JBANRG010000040">
    <property type="protein sequence ID" value="KAK7447783.1"/>
    <property type="molecule type" value="Genomic_DNA"/>
</dbReference>
<accession>A0ABR1J2D1</accession>
<keyword evidence="2" id="KW-1185">Reference proteome</keyword>
<dbReference type="Proteomes" id="UP001498398">
    <property type="component" value="Unassembled WGS sequence"/>
</dbReference>
<proteinExistence type="predicted"/>
<protein>
    <submittedName>
        <fullName evidence="1">Uncharacterized protein</fullName>
    </submittedName>
</protein>
<gene>
    <name evidence="1" type="ORF">VKT23_014041</name>
</gene>
<evidence type="ECO:0000313" key="2">
    <source>
        <dbReference type="Proteomes" id="UP001498398"/>
    </source>
</evidence>